<accession>A0A6N9HAV1</accession>
<dbReference type="SUPFAM" id="SSF51717">
    <property type="entry name" value="Dihydropteroate synthetase-like"/>
    <property type="match status" value="1"/>
</dbReference>
<feature type="domain" description="Pterin-binding" evidence="13">
    <location>
        <begin position="3"/>
        <end position="260"/>
    </location>
</feature>
<gene>
    <name evidence="14" type="primary">folP</name>
    <name evidence="14" type="ORF">GSY69_13060</name>
</gene>
<keyword evidence="10 12" id="KW-0289">Folate biosynthesis</keyword>
<dbReference type="GO" id="GO:0046656">
    <property type="term" value="P:folic acid biosynthetic process"/>
    <property type="evidence" value="ECO:0007669"/>
    <property type="project" value="UniProtKB-KW"/>
</dbReference>
<dbReference type="FunFam" id="3.20.20.20:FF:000006">
    <property type="entry name" value="Dihydropteroate synthase"/>
    <property type="match status" value="1"/>
</dbReference>
<comment type="caution">
    <text evidence="14">The sequence shown here is derived from an EMBL/GenBank/DDBJ whole genome shotgun (WGS) entry which is preliminary data.</text>
</comment>
<keyword evidence="9 12" id="KW-0460">Magnesium</keyword>
<protein>
    <recommendedName>
        <fullName evidence="6 12">Dihydropteroate synthase</fullName>
        <shortName evidence="12">DHPS</shortName>
        <ecNumber evidence="5 12">2.5.1.15</ecNumber>
    </recommendedName>
    <alternativeName>
        <fullName evidence="11 12">Dihydropteroate pyrophosphorylase</fullName>
    </alternativeName>
</protein>
<dbReference type="PANTHER" id="PTHR20941:SF1">
    <property type="entry name" value="FOLIC ACID SYNTHESIS PROTEIN FOL1"/>
    <property type="match status" value="1"/>
</dbReference>
<proteinExistence type="inferred from homology"/>
<dbReference type="InterPro" id="IPR045031">
    <property type="entry name" value="DHP_synth-like"/>
</dbReference>
<dbReference type="PROSITE" id="PS00792">
    <property type="entry name" value="DHPS_1"/>
    <property type="match status" value="1"/>
</dbReference>
<dbReference type="Proteomes" id="UP000469215">
    <property type="component" value="Unassembled WGS sequence"/>
</dbReference>
<comment type="function">
    <text evidence="12">Catalyzes the condensation of para-aminobenzoate (pABA) with 6-hydroxymethyl-7,8-dihydropterin diphosphate (DHPt-PP) to form 7,8-dihydropteroate (H2Pte), the immediate precursor of folate derivatives.</text>
</comment>
<dbReference type="AlphaFoldDB" id="A0A6N9HAV1"/>
<evidence type="ECO:0000256" key="9">
    <source>
        <dbReference type="ARBA" id="ARBA00022842"/>
    </source>
</evidence>
<dbReference type="GO" id="GO:0005829">
    <property type="term" value="C:cytosol"/>
    <property type="evidence" value="ECO:0007669"/>
    <property type="project" value="TreeGrafter"/>
</dbReference>
<evidence type="ECO:0000256" key="2">
    <source>
        <dbReference type="ARBA" id="ARBA00001946"/>
    </source>
</evidence>
<dbReference type="Pfam" id="PF00809">
    <property type="entry name" value="Pterin_bind"/>
    <property type="match status" value="1"/>
</dbReference>
<dbReference type="InterPro" id="IPR000489">
    <property type="entry name" value="Pterin-binding_dom"/>
</dbReference>
<dbReference type="Gene3D" id="3.20.20.20">
    <property type="entry name" value="Dihydropteroate synthase-like"/>
    <property type="match status" value="1"/>
</dbReference>
<keyword evidence="15" id="KW-1185">Reference proteome</keyword>
<evidence type="ECO:0000256" key="10">
    <source>
        <dbReference type="ARBA" id="ARBA00022909"/>
    </source>
</evidence>
<evidence type="ECO:0000256" key="3">
    <source>
        <dbReference type="ARBA" id="ARBA00004763"/>
    </source>
</evidence>
<evidence type="ECO:0000256" key="8">
    <source>
        <dbReference type="ARBA" id="ARBA00022723"/>
    </source>
</evidence>
<evidence type="ECO:0000259" key="13">
    <source>
        <dbReference type="PROSITE" id="PS50972"/>
    </source>
</evidence>
<dbReference type="EC" id="2.5.1.15" evidence="5 12"/>
<evidence type="ECO:0000256" key="4">
    <source>
        <dbReference type="ARBA" id="ARBA00009503"/>
    </source>
</evidence>
<dbReference type="GO" id="GO:0046654">
    <property type="term" value="P:tetrahydrofolate biosynthetic process"/>
    <property type="evidence" value="ECO:0007669"/>
    <property type="project" value="UniProtKB-UniPathway"/>
</dbReference>
<evidence type="ECO:0000256" key="1">
    <source>
        <dbReference type="ARBA" id="ARBA00000012"/>
    </source>
</evidence>
<dbReference type="UniPathway" id="UPA00077">
    <property type="reaction ID" value="UER00156"/>
</dbReference>
<evidence type="ECO:0000256" key="11">
    <source>
        <dbReference type="ARBA" id="ARBA00030193"/>
    </source>
</evidence>
<evidence type="ECO:0000256" key="5">
    <source>
        <dbReference type="ARBA" id="ARBA00012458"/>
    </source>
</evidence>
<name>A0A6N9HAV1_9MICO</name>
<dbReference type="InterPro" id="IPR011005">
    <property type="entry name" value="Dihydropteroate_synth-like_sf"/>
</dbReference>
<dbReference type="GO" id="GO:0004156">
    <property type="term" value="F:dihydropteroate synthase activity"/>
    <property type="evidence" value="ECO:0007669"/>
    <property type="project" value="UniProtKB-EC"/>
</dbReference>
<dbReference type="CDD" id="cd00739">
    <property type="entry name" value="DHPS"/>
    <property type="match status" value="1"/>
</dbReference>
<dbReference type="InterPro" id="IPR006390">
    <property type="entry name" value="DHP_synth_dom"/>
</dbReference>
<evidence type="ECO:0000256" key="7">
    <source>
        <dbReference type="ARBA" id="ARBA00022679"/>
    </source>
</evidence>
<dbReference type="EMBL" id="WWEQ01000086">
    <property type="protein sequence ID" value="MYM20861.1"/>
    <property type="molecule type" value="Genomic_DNA"/>
</dbReference>
<keyword evidence="7 12" id="KW-0808">Transferase</keyword>
<dbReference type="GO" id="GO:0046872">
    <property type="term" value="F:metal ion binding"/>
    <property type="evidence" value="ECO:0007669"/>
    <property type="project" value="UniProtKB-KW"/>
</dbReference>
<comment type="catalytic activity">
    <reaction evidence="1">
        <text>(7,8-dihydropterin-6-yl)methyl diphosphate + 4-aminobenzoate = 7,8-dihydropteroate + diphosphate</text>
        <dbReference type="Rhea" id="RHEA:19949"/>
        <dbReference type="ChEBI" id="CHEBI:17836"/>
        <dbReference type="ChEBI" id="CHEBI:17839"/>
        <dbReference type="ChEBI" id="CHEBI:33019"/>
        <dbReference type="ChEBI" id="CHEBI:72950"/>
        <dbReference type="EC" id="2.5.1.15"/>
    </reaction>
</comment>
<evidence type="ECO:0000256" key="6">
    <source>
        <dbReference type="ARBA" id="ARBA00016919"/>
    </source>
</evidence>
<dbReference type="NCBIfam" id="TIGR01496">
    <property type="entry name" value="DHPS"/>
    <property type="match status" value="1"/>
</dbReference>
<dbReference type="PROSITE" id="PS00793">
    <property type="entry name" value="DHPS_2"/>
    <property type="match status" value="1"/>
</dbReference>
<evidence type="ECO:0000313" key="14">
    <source>
        <dbReference type="EMBL" id="MYM20861.1"/>
    </source>
</evidence>
<evidence type="ECO:0000313" key="15">
    <source>
        <dbReference type="Proteomes" id="UP000469215"/>
    </source>
</evidence>
<dbReference type="RefSeq" id="WP_160954269.1">
    <property type="nucleotide sequence ID" value="NZ_WWEQ01000086.1"/>
</dbReference>
<comment type="cofactor">
    <cofactor evidence="2 12">
        <name>Mg(2+)</name>
        <dbReference type="ChEBI" id="CHEBI:18420"/>
    </cofactor>
</comment>
<dbReference type="PANTHER" id="PTHR20941">
    <property type="entry name" value="FOLATE SYNTHESIS PROTEINS"/>
    <property type="match status" value="1"/>
</dbReference>
<sequence length="272" mass="28418">MRTQIMGVLNVTPDSFSDGGRYFDAAAAVDHGRALLAAGADLIDVGGESTRPGAVRVPAEEEIRRVVPVIERLAADGALISVDTMHAATARAAVQAGAAIINDVSAGLSEPEMLRVAADTGVDLVLMHWRGHLVAGAHYTYDDVVADVRRELAGRIDAALRAGVAAARIIVDPGLGFAKNAEHNWQLLAGIDAFADMGCRLLVAASRKRFLASLISPQDPQAATEAERDAATAAITAVSARAGAWAVRVHEPRSSRIAATVVHAIDTAQEGR</sequence>
<keyword evidence="8 12" id="KW-0479">Metal-binding</keyword>
<reference evidence="14 15" key="1">
    <citation type="submission" date="2020-01" db="EMBL/GenBank/DDBJ databases">
        <authorList>
            <person name="Deng T."/>
        </authorList>
    </citation>
    <scope>NUCLEOTIDE SEQUENCE [LARGE SCALE GENOMIC DNA]</scope>
    <source>
        <strain evidence="14 15">5221</strain>
    </source>
</reference>
<comment type="pathway">
    <text evidence="3 12">Cofactor biosynthesis; tetrahydrofolate biosynthesis; 7,8-dihydrofolate from 2-amino-4-hydroxy-6-hydroxymethyl-7,8-dihydropteridine diphosphate and 4-aminobenzoate: step 1/2.</text>
</comment>
<comment type="similarity">
    <text evidence="4 12">Belongs to the DHPS family.</text>
</comment>
<evidence type="ECO:0000256" key="12">
    <source>
        <dbReference type="RuleBase" id="RU361205"/>
    </source>
</evidence>
<organism evidence="14 15">
    <name type="scientific">Brevibacterium rongguiense</name>
    <dbReference type="NCBI Taxonomy" id="2695267"/>
    <lineage>
        <taxon>Bacteria</taxon>
        <taxon>Bacillati</taxon>
        <taxon>Actinomycetota</taxon>
        <taxon>Actinomycetes</taxon>
        <taxon>Micrococcales</taxon>
        <taxon>Brevibacteriaceae</taxon>
        <taxon>Brevibacterium</taxon>
    </lineage>
</organism>
<dbReference type="PROSITE" id="PS50972">
    <property type="entry name" value="PTERIN_BINDING"/>
    <property type="match status" value="1"/>
</dbReference>